<proteinExistence type="predicted"/>
<keyword evidence="3" id="KW-0804">Transcription</keyword>
<reference evidence="6 7" key="1">
    <citation type="journal article" date="2014" name="Int. J. Syst. Evol. Microbiol.">
        <title>Complete genome sequence of Corynebacterium casei LMG S-19264T (=DSM 44701T), isolated from a smear-ripened cheese.</title>
        <authorList>
            <consortium name="US DOE Joint Genome Institute (JGI-PGF)"/>
            <person name="Walter F."/>
            <person name="Albersmeier A."/>
            <person name="Kalinowski J."/>
            <person name="Ruckert C."/>
        </authorList>
    </citation>
    <scope>NUCLEOTIDE SEQUENCE [LARGE SCALE GENOMIC DNA]</scope>
    <source>
        <strain evidence="6 7">CGMCC 1.9161</strain>
    </source>
</reference>
<dbReference type="Gene3D" id="1.20.120.530">
    <property type="entry name" value="GntR ligand-binding domain-like"/>
    <property type="match status" value="1"/>
</dbReference>
<evidence type="ECO:0000313" key="7">
    <source>
        <dbReference type="Proteomes" id="UP000600449"/>
    </source>
</evidence>
<sequence>MSGAGAAGAAAGGLEEAERPRPGETQAQQAYRQLEEMIVTLALAPGSRISENTMAQRLGIGRTPVREAMQRLALEGTLRILPRAGAIVSEIDLADQFKLIEVRRGLERIMAGRAARLADRETRTRFSALAERFAAAEAASDEALFIPADRDFNALLAASAQNKYAAAAMAPIQAQTRRFWFLAFERFGDIPRVSRLHGAICRAVAEGDEARAQAASDALVDYVEDYTRRTLDALM</sequence>
<dbReference type="EMBL" id="BMMF01000006">
    <property type="protein sequence ID" value="GGK36493.1"/>
    <property type="molecule type" value="Genomic_DNA"/>
</dbReference>
<dbReference type="InterPro" id="IPR000524">
    <property type="entry name" value="Tscrpt_reg_HTH_GntR"/>
</dbReference>
<comment type="caution">
    <text evidence="6">The sequence shown here is derived from an EMBL/GenBank/DDBJ whole genome shotgun (WGS) entry which is preliminary data.</text>
</comment>
<protein>
    <submittedName>
        <fullName evidence="6">GntR family transcriptional regulator</fullName>
    </submittedName>
</protein>
<dbReference type="SMART" id="SM00345">
    <property type="entry name" value="HTH_GNTR"/>
    <property type="match status" value="1"/>
</dbReference>
<gene>
    <name evidence="6" type="ORF">GCM10011322_24360</name>
</gene>
<dbReference type="PROSITE" id="PS50949">
    <property type="entry name" value="HTH_GNTR"/>
    <property type="match status" value="1"/>
</dbReference>
<feature type="compositionally biased region" description="Low complexity" evidence="4">
    <location>
        <begin position="1"/>
        <end position="13"/>
    </location>
</feature>
<dbReference type="Pfam" id="PF00392">
    <property type="entry name" value="GntR"/>
    <property type="match status" value="1"/>
</dbReference>
<dbReference type="CDD" id="cd07377">
    <property type="entry name" value="WHTH_GntR"/>
    <property type="match status" value="1"/>
</dbReference>
<evidence type="ECO:0000256" key="4">
    <source>
        <dbReference type="SAM" id="MobiDB-lite"/>
    </source>
</evidence>
<dbReference type="InterPro" id="IPR008920">
    <property type="entry name" value="TF_FadR/GntR_C"/>
</dbReference>
<feature type="domain" description="HTH gntR-type" evidence="5">
    <location>
        <begin position="24"/>
        <end position="91"/>
    </location>
</feature>
<dbReference type="PANTHER" id="PTHR43537">
    <property type="entry name" value="TRANSCRIPTIONAL REGULATOR, GNTR FAMILY"/>
    <property type="match status" value="1"/>
</dbReference>
<dbReference type="Proteomes" id="UP000600449">
    <property type="component" value="Unassembled WGS sequence"/>
</dbReference>
<evidence type="ECO:0000313" key="6">
    <source>
        <dbReference type="EMBL" id="GGK36493.1"/>
    </source>
</evidence>
<dbReference type="PANTHER" id="PTHR43537:SF45">
    <property type="entry name" value="GNTR FAMILY REGULATORY PROTEIN"/>
    <property type="match status" value="1"/>
</dbReference>
<dbReference type="GO" id="GO:0003677">
    <property type="term" value="F:DNA binding"/>
    <property type="evidence" value="ECO:0007669"/>
    <property type="project" value="UniProtKB-KW"/>
</dbReference>
<organism evidence="6 7">
    <name type="scientific">Salinarimonas ramus</name>
    <dbReference type="NCBI Taxonomy" id="690164"/>
    <lineage>
        <taxon>Bacteria</taxon>
        <taxon>Pseudomonadati</taxon>
        <taxon>Pseudomonadota</taxon>
        <taxon>Alphaproteobacteria</taxon>
        <taxon>Hyphomicrobiales</taxon>
        <taxon>Salinarimonadaceae</taxon>
        <taxon>Salinarimonas</taxon>
    </lineage>
</organism>
<evidence type="ECO:0000256" key="1">
    <source>
        <dbReference type="ARBA" id="ARBA00023015"/>
    </source>
</evidence>
<dbReference type="InterPro" id="IPR036388">
    <property type="entry name" value="WH-like_DNA-bd_sf"/>
</dbReference>
<keyword evidence="7" id="KW-1185">Reference proteome</keyword>
<dbReference type="SMART" id="SM00895">
    <property type="entry name" value="FCD"/>
    <property type="match status" value="1"/>
</dbReference>
<accession>A0A917Q954</accession>
<dbReference type="SUPFAM" id="SSF48008">
    <property type="entry name" value="GntR ligand-binding domain-like"/>
    <property type="match status" value="1"/>
</dbReference>
<keyword evidence="2" id="KW-0238">DNA-binding</keyword>
<name>A0A917Q954_9HYPH</name>
<feature type="region of interest" description="Disordered" evidence="4">
    <location>
        <begin position="1"/>
        <end position="26"/>
    </location>
</feature>
<dbReference type="InterPro" id="IPR036390">
    <property type="entry name" value="WH_DNA-bd_sf"/>
</dbReference>
<dbReference type="InterPro" id="IPR011711">
    <property type="entry name" value="GntR_C"/>
</dbReference>
<dbReference type="RefSeq" id="WP_188913257.1">
    <property type="nucleotide sequence ID" value="NZ_BMMF01000006.1"/>
</dbReference>
<dbReference type="AlphaFoldDB" id="A0A917Q954"/>
<dbReference type="GO" id="GO:0003700">
    <property type="term" value="F:DNA-binding transcription factor activity"/>
    <property type="evidence" value="ECO:0007669"/>
    <property type="project" value="InterPro"/>
</dbReference>
<keyword evidence="1" id="KW-0805">Transcription regulation</keyword>
<evidence type="ECO:0000259" key="5">
    <source>
        <dbReference type="PROSITE" id="PS50949"/>
    </source>
</evidence>
<dbReference type="SUPFAM" id="SSF46785">
    <property type="entry name" value="Winged helix' DNA-binding domain"/>
    <property type="match status" value="1"/>
</dbReference>
<dbReference type="Pfam" id="PF07729">
    <property type="entry name" value="FCD"/>
    <property type="match status" value="1"/>
</dbReference>
<dbReference type="Gene3D" id="1.10.10.10">
    <property type="entry name" value="Winged helix-like DNA-binding domain superfamily/Winged helix DNA-binding domain"/>
    <property type="match status" value="1"/>
</dbReference>
<evidence type="ECO:0000256" key="3">
    <source>
        <dbReference type="ARBA" id="ARBA00023163"/>
    </source>
</evidence>
<evidence type="ECO:0000256" key="2">
    <source>
        <dbReference type="ARBA" id="ARBA00023125"/>
    </source>
</evidence>